<feature type="compositionally biased region" description="Polar residues" evidence="1">
    <location>
        <begin position="85"/>
        <end position="94"/>
    </location>
</feature>
<name>A0A183KX81_9TREM</name>
<dbReference type="EMBL" id="UZAK01042912">
    <property type="protein sequence ID" value="VDP69865.1"/>
    <property type="molecule type" value="Genomic_DNA"/>
</dbReference>
<reference evidence="4" key="1">
    <citation type="submission" date="2016-06" db="UniProtKB">
        <authorList>
            <consortium name="WormBaseParasite"/>
        </authorList>
    </citation>
    <scope>IDENTIFICATION</scope>
</reference>
<dbReference type="Proteomes" id="UP000279833">
    <property type="component" value="Unassembled WGS sequence"/>
</dbReference>
<gene>
    <name evidence="2" type="ORF">SCUD_LOCUS19675</name>
</gene>
<dbReference type="STRING" id="6186.A0A183KX81"/>
<feature type="compositionally biased region" description="Polar residues" evidence="1">
    <location>
        <begin position="126"/>
        <end position="158"/>
    </location>
</feature>
<sequence length="219" mass="24822">MELSSTLWCTGEDCQHYPELIRRTTVQIRAWRTADRSILSNATDIKNNILESPTDLYSHRQMHRWTFPAQVHTVYSSSEDETSHRSNTSKSIPNKSEIKSHNNSDKGQNTKCSSPLSFSSFENSKQKSQYKASTSSSHPGTIANKLNSKSAAHTNVNSDEVYKSPISRQSDRRDGDFDSDEDTAQLLDKQYQADKQVYIPELKDKSCIEFSHHQGAVEC</sequence>
<reference evidence="2 3" key="2">
    <citation type="submission" date="2018-11" db="EMBL/GenBank/DDBJ databases">
        <authorList>
            <consortium name="Pathogen Informatics"/>
        </authorList>
    </citation>
    <scope>NUCLEOTIDE SEQUENCE [LARGE SCALE GENOMIC DNA]</scope>
    <source>
        <strain evidence="2">Dakar</strain>
        <strain evidence="3">Dakar, Senegal</strain>
    </source>
</reference>
<evidence type="ECO:0000313" key="4">
    <source>
        <dbReference type="WBParaSite" id="SCUD_0001967801-mRNA-1"/>
    </source>
</evidence>
<protein>
    <submittedName>
        <fullName evidence="4">Spermatogenesis associated 7</fullName>
    </submittedName>
</protein>
<evidence type="ECO:0000256" key="1">
    <source>
        <dbReference type="SAM" id="MobiDB-lite"/>
    </source>
</evidence>
<accession>A0A183KX81</accession>
<dbReference type="AlphaFoldDB" id="A0A183KX81"/>
<dbReference type="WBParaSite" id="SCUD_0001967801-mRNA-1">
    <property type="protein sequence ID" value="SCUD_0001967801-mRNA-1"/>
    <property type="gene ID" value="SCUD_0001967801"/>
</dbReference>
<evidence type="ECO:0000313" key="3">
    <source>
        <dbReference type="Proteomes" id="UP000279833"/>
    </source>
</evidence>
<feature type="region of interest" description="Disordered" evidence="1">
    <location>
        <begin position="76"/>
        <end position="180"/>
    </location>
</feature>
<evidence type="ECO:0000313" key="2">
    <source>
        <dbReference type="EMBL" id="VDP69865.1"/>
    </source>
</evidence>
<proteinExistence type="predicted"/>
<feature type="compositionally biased region" description="Low complexity" evidence="1">
    <location>
        <begin position="113"/>
        <end position="123"/>
    </location>
</feature>
<organism evidence="4">
    <name type="scientific">Schistosoma curassoni</name>
    <dbReference type="NCBI Taxonomy" id="6186"/>
    <lineage>
        <taxon>Eukaryota</taxon>
        <taxon>Metazoa</taxon>
        <taxon>Spiralia</taxon>
        <taxon>Lophotrochozoa</taxon>
        <taxon>Platyhelminthes</taxon>
        <taxon>Trematoda</taxon>
        <taxon>Digenea</taxon>
        <taxon>Strigeidida</taxon>
        <taxon>Schistosomatoidea</taxon>
        <taxon>Schistosomatidae</taxon>
        <taxon>Schistosoma</taxon>
    </lineage>
</organism>
<keyword evidence="3" id="KW-1185">Reference proteome</keyword>